<name>A0A512L9I3_9PROT</name>
<dbReference type="GO" id="GO:0050380">
    <property type="term" value="F:undecaprenyl-diphosphatase activity"/>
    <property type="evidence" value="ECO:0007669"/>
    <property type="project" value="InterPro"/>
</dbReference>
<dbReference type="SMART" id="SM00014">
    <property type="entry name" value="acidPPc"/>
    <property type="match status" value="1"/>
</dbReference>
<dbReference type="InterPro" id="IPR000326">
    <property type="entry name" value="PAP2/HPO"/>
</dbReference>
<dbReference type="OrthoDB" id="9801622at2"/>
<evidence type="ECO:0000313" key="3">
    <source>
        <dbReference type="EMBL" id="GEP31143.1"/>
    </source>
</evidence>
<protein>
    <submittedName>
        <fullName evidence="3">Undecaprenyl-diphosphatase</fullName>
    </submittedName>
</protein>
<feature type="transmembrane region" description="Helical" evidence="1">
    <location>
        <begin position="60"/>
        <end position="79"/>
    </location>
</feature>
<keyword evidence="4" id="KW-1185">Reference proteome</keyword>
<dbReference type="CDD" id="cd03385">
    <property type="entry name" value="PAP2_BcrC_like"/>
    <property type="match status" value="1"/>
</dbReference>
<feature type="transmembrane region" description="Helical" evidence="1">
    <location>
        <begin position="153"/>
        <end position="170"/>
    </location>
</feature>
<comment type="caution">
    <text evidence="3">The sequence shown here is derived from an EMBL/GenBank/DDBJ whole genome shotgun (WGS) entry which is preliminary data.</text>
</comment>
<feature type="transmembrane region" description="Helical" evidence="1">
    <location>
        <begin position="129"/>
        <end position="147"/>
    </location>
</feature>
<evidence type="ECO:0000256" key="1">
    <source>
        <dbReference type="SAM" id="Phobius"/>
    </source>
</evidence>
<accession>A0A512L9I3</accession>
<dbReference type="PANTHER" id="PTHR14969">
    <property type="entry name" value="SPHINGOSINE-1-PHOSPHATE PHOSPHOHYDROLASE"/>
    <property type="match status" value="1"/>
</dbReference>
<dbReference type="AlphaFoldDB" id="A0A512L9I3"/>
<organism evidence="3 4">
    <name type="scientific">Sulfuriferula plumbiphila</name>
    <dbReference type="NCBI Taxonomy" id="171865"/>
    <lineage>
        <taxon>Bacteria</taxon>
        <taxon>Pseudomonadati</taxon>
        <taxon>Pseudomonadota</taxon>
        <taxon>Betaproteobacteria</taxon>
        <taxon>Nitrosomonadales</taxon>
        <taxon>Sulfuricellaceae</taxon>
        <taxon>Sulfuriferula</taxon>
    </lineage>
</organism>
<dbReference type="Pfam" id="PF01569">
    <property type="entry name" value="PAP2"/>
    <property type="match status" value="1"/>
</dbReference>
<feature type="transmembrane region" description="Helical" evidence="1">
    <location>
        <begin position="22"/>
        <end position="48"/>
    </location>
</feature>
<dbReference type="SUPFAM" id="SSF48317">
    <property type="entry name" value="Acid phosphatase/Vanadium-dependent haloperoxidase"/>
    <property type="match status" value="1"/>
</dbReference>
<keyword evidence="1" id="KW-0472">Membrane</keyword>
<keyword evidence="1" id="KW-1133">Transmembrane helix</keyword>
<reference evidence="3 4" key="1">
    <citation type="submission" date="2019-07" db="EMBL/GenBank/DDBJ databases">
        <title>Whole genome shotgun sequence of Thiobacillus plumbophilus NBRC 107929.</title>
        <authorList>
            <person name="Hosoyama A."/>
            <person name="Uohara A."/>
            <person name="Ohji S."/>
            <person name="Ichikawa N."/>
        </authorList>
    </citation>
    <scope>NUCLEOTIDE SEQUENCE [LARGE SCALE GENOMIC DNA]</scope>
    <source>
        <strain evidence="3 4">NBRC 107929</strain>
    </source>
</reference>
<dbReference type="InterPro" id="IPR036938">
    <property type="entry name" value="PAP2/HPO_sf"/>
</dbReference>
<evidence type="ECO:0000313" key="4">
    <source>
        <dbReference type="Proteomes" id="UP000321337"/>
    </source>
</evidence>
<proteinExistence type="predicted"/>
<gene>
    <name evidence="3" type="ORF">TPL01_22810</name>
</gene>
<dbReference type="PANTHER" id="PTHR14969:SF13">
    <property type="entry name" value="AT30094P"/>
    <property type="match status" value="1"/>
</dbReference>
<feature type="transmembrane region" description="Helical" evidence="1">
    <location>
        <begin position="99"/>
        <end position="117"/>
    </location>
</feature>
<dbReference type="RefSeq" id="WP_147073855.1">
    <property type="nucleotide sequence ID" value="NZ_AP021884.1"/>
</dbReference>
<keyword evidence="1" id="KW-0812">Transmembrane</keyword>
<evidence type="ECO:0000259" key="2">
    <source>
        <dbReference type="SMART" id="SM00014"/>
    </source>
</evidence>
<dbReference type="EMBL" id="BKAD01000024">
    <property type="protein sequence ID" value="GEP31143.1"/>
    <property type="molecule type" value="Genomic_DNA"/>
</dbReference>
<dbReference type="Proteomes" id="UP000321337">
    <property type="component" value="Unassembled WGS sequence"/>
</dbReference>
<feature type="domain" description="Phosphatidic acid phosphatase type 2/haloperoxidase" evidence="2">
    <location>
        <begin position="56"/>
        <end position="168"/>
    </location>
</feature>
<sequence length="196" mass="21282">MLEHFNTQLFLLLNASAGLHGISLWTVTAIAEWLIWLVPAGLTVLWLFGKVENQRAAVKALVAGLIALGVNQLIAMLWFHPRPFIAGIGHTYLPHVADSSFPSDHVTLLLSVGLALWTTDSILARRLAGVLLAISPLVAWARIYLGVHFPLDMVGAFGVATGVLLLVNTIKGQNACYKLAEMIEGMFAMAFGRKRS</sequence>
<dbReference type="InterPro" id="IPR033879">
    <property type="entry name" value="UPP_Pase"/>
</dbReference>
<dbReference type="Gene3D" id="1.20.144.10">
    <property type="entry name" value="Phosphatidic acid phosphatase type 2/haloperoxidase"/>
    <property type="match status" value="1"/>
</dbReference>
<dbReference type="GO" id="GO:0005886">
    <property type="term" value="C:plasma membrane"/>
    <property type="evidence" value="ECO:0007669"/>
    <property type="project" value="InterPro"/>
</dbReference>